<evidence type="ECO:0000313" key="3">
    <source>
        <dbReference type="Proteomes" id="UP000807769"/>
    </source>
</evidence>
<protein>
    <submittedName>
        <fullName evidence="2">Uncharacterized protein</fullName>
    </submittedName>
</protein>
<gene>
    <name evidence="2" type="ORF">BJ212DRAFT_1297411</name>
</gene>
<dbReference type="EMBL" id="JABBWG010000007">
    <property type="protein sequence ID" value="KAG1820933.1"/>
    <property type="molecule type" value="Genomic_DNA"/>
</dbReference>
<evidence type="ECO:0000313" key="2">
    <source>
        <dbReference type="EMBL" id="KAG1820933.1"/>
    </source>
</evidence>
<feature type="region of interest" description="Disordered" evidence="1">
    <location>
        <begin position="184"/>
        <end position="224"/>
    </location>
</feature>
<dbReference type="AlphaFoldDB" id="A0A9P7JGG0"/>
<accession>A0A9P7JGG0</accession>
<reference evidence="2" key="1">
    <citation type="journal article" date="2020" name="New Phytol.">
        <title>Comparative genomics reveals dynamic genome evolution in host specialist ectomycorrhizal fungi.</title>
        <authorList>
            <person name="Lofgren L.A."/>
            <person name="Nguyen N.H."/>
            <person name="Vilgalys R."/>
            <person name="Ruytinx J."/>
            <person name="Liao H.L."/>
            <person name="Branco S."/>
            <person name="Kuo A."/>
            <person name="LaButti K."/>
            <person name="Lipzen A."/>
            <person name="Andreopoulos W."/>
            <person name="Pangilinan J."/>
            <person name="Riley R."/>
            <person name="Hundley H."/>
            <person name="Na H."/>
            <person name="Barry K."/>
            <person name="Grigoriev I.V."/>
            <person name="Stajich J.E."/>
            <person name="Kennedy P.G."/>
        </authorList>
    </citation>
    <scope>NUCLEOTIDE SEQUENCE</scope>
    <source>
        <strain evidence="2">MN1</strain>
    </source>
</reference>
<organism evidence="2 3">
    <name type="scientific">Suillus subaureus</name>
    <dbReference type="NCBI Taxonomy" id="48587"/>
    <lineage>
        <taxon>Eukaryota</taxon>
        <taxon>Fungi</taxon>
        <taxon>Dikarya</taxon>
        <taxon>Basidiomycota</taxon>
        <taxon>Agaricomycotina</taxon>
        <taxon>Agaricomycetes</taxon>
        <taxon>Agaricomycetidae</taxon>
        <taxon>Boletales</taxon>
        <taxon>Suillineae</taxon>
        <taxon>Suillaceae</taxon>
        <taxon>Suillus</taxon>
    </lineage>
</organism>
<name>A0A9P7JGG0_9AGAM</name>
<comment type="caution">
    <text evidence="2">The sequence shown here is derived from an EMBL/GenBank/DDBJ whole genome shotgun (WGS) entry which is preliminary data.</text>
</comment>
<dbReference type="RefSeq" id="XP_041196000.1">
    <property type="nucleotide sequence ID" value="XM_041332595.1"/>
</dbReference>
<evidence type="ECO:0000256" key="1">
    <source>
        <dbReference type="SAM" id="MobiDB-lite"/>
    </source>
</evidence>
<feature type="compositionally biased region" description="Polar residues" evidence="1">
    <location>
        <begin position="192"/>
        <end position="202"/>
    </location>
</feature>
<dbReference type="OrthoDB" id="2678560at2759"/>
<keyword evidence="3" id="KW-1185">Reference proteome</keyword>
<sequence>MFISTGSQADIWWNTLTAAQLTSWTTIKVAFQAQWPAIVVAAKSTLDYQEELLMLRLKEDDVGEHITVAGVSTWSHLHYHRHLQKLVQDMGIANAPVFIHQVCEVLPCVIRDLTSPAPATWTVFLDDIKDANIDVIQDKARQEKEKKEAEKVQNLRIAKLENRQMDPIEILRLQMQHTVIGPINTSSPPSSNMNTALNQSAMQHPRGQPPTQKNKTQCELMLMS</sequence>
<dbReference type="Proteomes" id="UP000807769">
    <property type="component" value="Unassembled WGS sequence"/>
</dbReference>
<proteinExistence type="predicted"/>
<dbReference type="GeneID" id="64626612"/>